<name>Q5JJB0_THEKO</name>
<dbReference type="InParanoid" id="Q5JJB0"/>
<dbReference type="InterPro" id="IPR011704">
    <property type="entry name" value="ATPase_dyneun-rel_AAA"/>
</dbReference>
<dbReference type="GO" id="GO:0005524">
    <property type="term" value="F:ATP binding"/>
    <property type="evidence" value="ECO:0007669"/>
    <property type="project" value="InterPro"/>
</dbReference>
<dbReference type="MINT" id="Q5JJB0"/>
<dbReference type="SMART" id="SM00382">
    <property type="entry name" value="AAA"/>
    <property type="match status" value="1"/>
</dbReference>
<dbReference type="PhylomeDB" id="Q5JJB0"/>
<dbReference type="HOGENOM" id="CLU_342161_0_0_2"/>
<dbReference type="KEGG" id="tko:TK1009"/>
<proteinExistence type="predicted"/>
<accession>Q5JJB0</accession>
<dbReference type="PANTHER" id="PTHR37291:SF1">
    <property type="entry name" value="TYPE IV METHYL-DIRECTED RESTRICTION ENZYME ECOKMCRB SUBUNIT"/>
    <property type="match status" value="1"/>
</dbReference>
<dbReference type="SUPFAM" id="SSF69322">
    <property type="entry name" value="Tricorn protease domain 2"/>
    <property type="match status" value="1"/>
</dbReference>
<reference evidence="2 3" key="1">
    <citation type="journal article" date="2005" name="Genome Res.">
        <title>Complete genome sequence of the hyperthermophilic archaeon Thermococcus kodakaraensis KOD1 and comparison with Pyrococcus genomes.</title>
        <authorList>
            <person name="Fukui T."/>
            <person name="Atomi H."/>
            <person name="Kanai T."/>
            <person name="Matsumi R."/>
            <person name="Fujiwara S."/>
            <person name="Imanaka T."/>
        </authorList>
    </citation>
    <scope>NUCLEOTIDE SEQUENCE [LARGE SCALE GENOMIC DNA]</scope>
    <source>
        <strain evidence="3">ATCC BAA-918 / JCM 12380 / KOD1</strain>
    </source>
</reference>
<dbReference type="AlphaFoldDB" id="Q5JJB0"/>
<evidence type="ECO:0000259" key="1">
    <source>
        <dbReference type="SMART" id="SM00382"/>
    </source>
</evidence>
<organism evidence="2 3">
    <name type="scientific">Thermococcus kodakarensis (strain ATCC BAA-918 / JCM 12380 / KOD1)</name>
    <name type="common">Pyrococcus kodakaraensis (strain KOD1)</name>
    <dbReference type="NCBI Taxonomy" id="69014"/>
    <lineage>
        <taxon>Archaea</taxon>
        <taxon>Methanobacteriati</taxon>
        <taxon>Methanobacteriota</taxon>
        <taxon>Thermococci</taxon>
        <taxon>Thermococcales</taxon>
        <taxon>Thermococcaceae</taxon>
        <taxon>Thermococcus</taxon>
    </lineage>
</organism>
<feature type="domain" description="AAA+ ATPase" evidence="1">
    <location>
        <begin position="417"/>
        <end position="714"/>
    </location>
</feature>
<dbReference type="REBASE" id="10786">
    <property type="entry name" value="TkoMcrBC2P"/>
</dbReference>
<dbReference type="Gene3D" id="3.40.50.300">
    <property type="entry name" value="P-loop containing nucleotide triphosphate hydrolases"/>
    <property type="match status" value="2"/>
</dbReference>
<dbReference type="GO" id="GO:0016887">
    <property type="term" value="F:ATP hydrolysis activity"/>
    <property type="evidence" value="ECO:0007669"/>
    <property type="project" value="InterPro"/>
</dbReference>
<dbReference type="eggNOG" id="arCOG03779">
    <property type="taxonomic scope" value="Archaea"/>
</dbReference>
<dbReference type="EMBL" id="AP006878">
    <property type="protein sequence ID" value="BAD85198.1"/>
    <property type="molecule type" value="Genomic_DNA"/>
</dbReference>
<gene>
    <name evidence="2" type="ordered locus">TK1009</name>
</gene>
<protein>
    <submittedName>
        <fullName evidence="2">5-methylcytosine restriction system, GTPase subunit</fullName>
    </submittedName>
</protein>
<evidence type="ECO:0000313" key="3">
    <source>
        <dbReference type="Proteomes" id="UP000000536"/>
    </source>
</evidence>
<dbReference type="PANTHER" id="PTHR37291">
    <property type="entry name" value="5-METHYLCYTOSINE-SPECIFIC RESTRICTION ENZYME B"/>
    <property type="match status" value="1"/>
</dbReference>
<sequence>MNQSVIIDGKRYGVEGHIKNIVISPDSRYLLVEEGEHETFSKLHLYEIHDNGIKRVFDPILKNEKGVFYSFVGGGKFIVSYIPSNRFFIYDFIDKDYNELYFTNMGKIFFRPTVPDHKIVVIYAPSGALFPHRNRKYVNLIQEINFNQYIGEYKYYLEKVPNTIVSLRDGSFYLPVIVKTQDTGKKQLMILRSTQNKQQPLRIIDINDHDIDFKDWDIQYYHENDNELIIGAVNLSFKNTLLVYIINLVGEPKVSSFDIEYQGKIKYVKMTNKNLYLVYVDSQDEKYLLQIPNKELVDYIRHSKTSITLDTRLEKYIKASLKEYNITIPDDEKLSILWSWNTPKIIITPISELLSAPVDYIENYQIVENSEFTNYSSTNQTNQNSSSSYKHDISNKNSNGGYCNEDKISTIQVLLDEYKQVILYGPPGTGKTFMARMFLRCINVPNTHYSFVTFHKSYSYEDFVEGYRPLTREGKIEYAVKDGIFKKLAIKAIYELMSDTIKEQLLPNYETQIENHAKKIAWERLISDLKANRIIRNDIRVDDKGRMYVAEYTIYDGDDLITKAEKLRELLGDLESIFMTYKEEAEYEGVKFLVQRFLGILDSKISNGALSTEDINNLFTNNPKKFYLVIDEINRADVSHVFGELITLLEKDKRISEDNKNPIIVQLPYSRELFAVPSNLYIIGTMNSADRGISLLDVALRRRFAFLEVQPDYNVLEELNLYGIRIDKLLKAINDRIIHSKGSKDYQIGHSYFLELKEALSNGNEDDALQKLIRIWYNRILPLLQDYYYSRWDELDMPEFIDGTGQINFELMKSPERFIEALRGILGE</sequence>
<dbReference type="InterPro" id="IPR003593">
    <property type="entry name" value="AAA+_ATPase"/>
</dbReference>
<keyword evidence="3" id="KW-1185">Reference proteome</keyword>
<dbReference type="STRING" id="69014.TK1009"/>
<dbReference type="PATRIC" id="fig|69014.16.peg.987"/>
<dbReference type="GeneID" id="78447522"/>
<dbReference type="Proteomes" id="UP000000536">
    <property type="component" value="Chromosome"/>
</dbReference>
<dbReference type="SUPFAM" id="SSF52540">
    <property type="entry name" value="P-loop containing nucleoside triphosphate hydrolases"/>
    <property type="match status" value="1"/>
</dbReference>
<dbReference type="Pfam" id="PF07728">
    <property type="entry name" value="AAA_5"/>
    <property type="match status" value="2"/>
</dbReference>
<dbReference type="IntAct" id="Q5JJB0">
    <property type="interactions" value="1"/>
</dbReference>
<evidence type="ECO:0000313" key="2">
    <source>
        <dbReference type="EMBL" id="BAD85198.1"/>
    </source>
</evidence>
<dbReference type="OrthoDB" id="9837at2157"/>
<dbReference type="EnsemblBacteria" id="BAD85198">
    <property type="protein sequence ID" value="BAD85198"/>
    <property type="gene ID" value="TK1009"/>
</dbReference>
<dbReference type="InterPro" id="IPR052934">
    <property type="entry name" value="Methyl-DNA_Rec/Restrict_Enz"/>
</dbReference>
<dbReference type="InterPro" id="IPR027417">
    <property type="entry name" value="P-loop_NTPase"/>
</dbReference>
<dbReference type="RefSeq" id="WP_011249960.1">
    <property type="nucleotide sequence ID" value="NC_006624.1"/>
</dbReference>